<protein>
    <recommendedName>
        <fullName evidence="2">RING-type domain-containing protein</fullName>
    </recommendedName>
</protein>
<evidence type="ECO:0000313" key="4">
    <source>
        <dbReference type="Proteomes" id="UP000624244"/>
    </source>
</evidence>
<proteinExistence type="predicted"/>
<comment type="caution">
    <text evidence="3">The sequence shown here is derived from an EMBL/GenBank/DDBJ whole genome shotgun (WGS) entry which is preliminary data.</text>
</comment>
<dbReference type="Proteomes" id="UP000624244">
    <property type="component" value="Unassembled WGS sequence"/>
</dbReference>
<dbReference type="InterPro" id="IPR039903">
    <property type="entry name" value="Zswim2"/>
</dbReference>
<dbReference type="SUPFAM" id="SSF57850">
    <property type="entry name" value="RING/U-box"/>
    <property type="match status" value="1"/>
</dbReference>
<reference evidence="3" key="1">
    <citation type="submission" date="2019-11" db="EMBL/GenBank/DDBJ databases">
        <title>Bipolaris sorokiniana Genome sequencing.</title>
        <authorList>
            <person name="Wang H."/>
        </authorList>
    </citation>
    <scope>NUCLEOTIDE SEQUENCE</scope>
</reference>
<dbReference type="GO" id="GO:0061630">
    <property type="term" value="F:ubiquitin protein ligase activity"/>
    <property type="evidence" value="ECO:0007669"/>
    <property type="project" value="InterPro"/>
</dbReference>
<dbReference type="GO" id="GO:0008270">
    <property type="term" value="F:zinc ion binding"/>
    <property type="evidence" value="ECO:0007669"/>
    <property type="project" value="UniProtKB-KW"/>
</dbReference>
<dbReference type="EMBL" id="WNKQ01000021">
    <property type="protein sequence ID" value="KAF5844817.1"/>
    <property type="molecule type" value="Genomic_DNA"/>
</dbReference>
<keyword evidence="1" id="KW-0479">Metal-binding</keyword>
<feature type="domain" description="RING-type" evidence="2">
    <location>
        <begin position="92"/>
        <end position="133"/>
    </location>
</feature>
<dbReference type="InterPro" id="IPR013083">
    <property type="entry name" value="Znf_RING/FYVE/PHD"/>
</dbReference>
<dbReference type="AlphaFoldDB" id="A0A8H6DR04"/>
<dbReference type="Pfam" id="PF13639">
    <property type="entry name" value="zf-RING_2"/>
    <property type="match status" value="1"/>
</dbReference>
<keyword evidence="1" id="KW-0862">Zinc</keyword>
<organism evidence="3 4">
    <name type="scientific">Cochliobolus sativus</name>
    <name type="common">Common root rot and spot blotch fungus</name>
    <name type="synonym">Bipolaris sorokiniana</name>
    <dbReference type="NCBI Taxonomy" id="45130"/>
    <lineage>
        <taxon>Eukaryota</taxon>
        <taxon>Fungi</taxon>
        <taxon>Dikarya</taxon>
        <taxon>Ascomycota</taxon>
        <taxon>Pezizomycotina</taxon>
        <taxon>Dothideomycetes</taxon>
        <taxon>Pleosporomycetidae</taxon>
        <taxon>Pleosporales</taxon>
        <taxon>Pleosporineae</taxon>
        <taxon>Pleosporaceae</taxon>
        <taxon>Bipolaris</taxon>
    </lineage>
</organism>
<dbReference type="InterPro" id="IPR001841">
    <property type="entry name" value="Znf_RING"/>
</dbReference>
<evidence type="ECO:0000313" key="3">
    <source>
        <dbReference type="EMBL" id="KAF5844817.1"/>
    </source>
</evidence>
<keyword evidence="1" id="KW-0863">Zinc-finger</keyword>
<gene>
    <name evidence="3" type="ORF">GGP41_008736</name>
</gene>
<dbReference type="PROSITE" id="PS50089">
    <property type="entry name" value="ZF_RING_2"/>
    <property type="match status" value="1"/>
</dbReference>
<evidence type="ECO:0000256" key="1">
    <source>
        <dbReference type="PROSITE-ProRule" id="PRU00175"/>
    </source>
</evidence>
<evidence type="ECO:0000259" key="2">
    <source>
        <dbReference type="PROSITE" id="PS50089"/>
    </source>
</evidence>
<sequence>MVRNDFKSLAKRNPTRAARYRATMRNVEHIMAHRSTRKTGQKPKPKAIRKTTHNIARRPIRWDSPCTCSVPTLATSRSSSKKNPRKAIEGECPICIDDLSGFLPVCYCRSCGQNFHTKCLDDWLQRKATCPVCYVDRPITIDLVQSRLWDAANGEPWDVYMQWLYTGIIPVHLKGLDDHGAKHCQLLMVSHALGERLEDELFQKALQKEIVEDIRISLRAIGYHNIRQVYQQFTNGASTLRKVLVDLYIANADSTKLDL</sequence>
<name>A0A8H6DR04_COCSA</name>
<dbReference type="Gene3D" id="3.30.40.10">
    <property type="entry name" value="Zinc/RING finger domain, C3HC4 (zinc finger)"/>
    <property type="match status" value="1"/>
</dbReference>
<dbReference type="PANTHER" id="PTHR21540">
    <property type="entry name" value="RING FINGER AND SWIM DOMAIN-CONTAINING PROTEIN 2"/>
    <property type="match status" value="1"/>
</dbReference>
<dbReference type="PANTHER" id="PTHR21540:SF0">
    <property type="entry name" value="PHD FAMILY PROTEIN"/>
    <property type="match status" value="1"/>
</dbReference>
<accession>A0A8H6DR04</accession>